<dbReference type="EMBL" id="JAUEPT010000007">
    <property type="protein sequence ID" value="KAK0450120.1"/>
    <property type="molecule type" value="Genomic_DNA"/>
</dbReference>
<protein>
    <submittedName>
        <fullName evidence="1">Uncharacterized protein</fullName>
    </submittedName>
</protein>
<accession>A0AA39JYG5</accession>
<evidence type="ECO:0000313" key="1">
    <source>
        <dbReference type="EMBL" id="KAK0450120.1"/>
    </source>
</evidence>
<keyword evidence="2" id="KW-1185">Reference proteome</keyword>
<name>A0AA39JYG5_9AGAR</name>
<dbReference type="AlphaFoldDB" id="A0AA39JYG5"/>
<sequence>MPPIDLTGSFSDATWISSAVSSVADNPGIFLFSCLLFIGTVAYKISPPLSPRTQLEQLNHDIDDIWTLFNEYESGDNDRRRATYVRLKQIQIDACVFEICLLQAKKADASWSQYFSSTKKVYLEARAFCKEIDAIRIDVNIVNMKSKQQRFCDEKRAYEGGNETLVSK</sequence>
<reference evidence="1" key="1">
    <citation type="submission" date="2023-06" db="EMBL/GenBank/DDBJ databases">
        <authorList>
            <consortium name="Lawrence Berkeley National Laboratory"/>
            <person name="Ahrendt S."/>
            <person name="Sahu N."/>
            <person name="Indic B."/>
            <person name="Wong-Bajracharya J."/>
            <person name="Merenyi Z."/>
            <person name="Ke H.-M."/>
            <person name="Monk M."/>
            <person name="Kocsube S."/>
            <person name="Drula E."/>
            <person name="Lipzen A."/>
            <person name="Balint B."/>
            <person name="Henrissat B."/>
            <person name="Andreopoulos B."/>
            <person name="Martin F.M."/>
            <person name="Harder C.B."/>
            <person name="Rigling D."/>
            <person name="Ford K.L."/>
            <person name="Foster G.D."/>
            <person name="Pangilinan J."/>
            <person name="Papanicolaou A."/>
            <person name="Barry K."/>
            <person name="LaButti K."/>
            <person name="Viragh M."/>
            <person name="Koriabine M."/>
            <person name="Yan M."/>
            <person name="Riley R."/>
            <person name="Champramary S."/>
            <person name="Plett K.L."/>
            <person name="Tsai I.J."/>
            <person name="Slot J."/>
            <person name="Sipos G."/>
            <person name="Plett J."/>
            <person name="Nagy L.G."/>
            <person name="Grigoriev I.V."/>
        </authorList>
    </citation>
    <scope>NUCLEOTIDE SEQUENCE</scope>
    <source>
        <strain evidence="1">FPL87.14</strain>
    </source>
</reference>
<organism evidence="1 2">
    <name type="scientific">Armillaria borealis</name>
    <dbReference type="NCBI Taxonomy" id="47425"/>
    <lineage>
        <taxon>Eukaryota</taxon>
        <taxon>Fungi</taxon>
        <taxon>Dikarya</taxon>
        <taxon>Basidiomycota</taxon>
        <taxon>Agaricomycotina</taxon>
        <taxon>Agaricomycetes</taxon>
        <taxon>Agaricomycetidae</taxon>
        <taxon>Agaricales</taxon>
        <taxon>Marasmiineae</taxon>
        <taxon>Physalacriaceae</taxon>
        <taxon>Armillaria</taxon>
    </lineage>
</organism>
<proteinExistence type="predicted"/>
<comment type="caution">
    <text evidence="1">The sequence shown here is derived from an EMBL/GenBank/DDBJ whole genome shotgun (WGS) entry which is preliminary data.</text>
</comment>
<evidence type="ECO:0000313" key="2">
    <source>
        <dbReference type="Proteomes" id="UP001175226"/>
    </source>
</evidence>
<dbReference type="Proteomes" id="UP001175226">
    <property type="component" value="Unassembled WGS sequence"/>
</dbReference>
<gene>
    <name evidence="1" type="ORF">EV421DRAFT_1305516</name>
</gene>